<dbReference type="EMBL" id="JBHSIV010000099">
    <property type="protein sequence ID" value="MFC5066368.1"/>
    <property type="molecule type" value="Genomic_DNA"/>
</dbReference>
<feature type="transmembrane region" description="Helical" evidence="2">
    <location>
        <begin position="99"/>
        <end position="123"/>
    </location>
</feature>
<dbReference type="Proteomes" id="UP001595947">
    <property type="component" value="Unassembled WGS sequence"/>
</dbReference>
<sequence length="190" mass="20316">AHTAAVLGLMAFAVLVAVWSLRHGWRSDAERYPRLCTLEPLDARRLLRRELRRGRPGPVELRPFARAWVVHQLRRTGNPPVLICLAAWYLALFDPTDNAPMLLLGLGLAMLALLALAAAQLVLQHRAAQVADALETAEGTGPHGQVSACERPGTHPQARGGAAAGWSAVPRRARRWRVTGAGGGGAGRGG</sequence>
<comment type="caution">
    <text evidence="3">The sequence shown here is derived from an EMBL/GenBank/DDBJ whole genome shotgun (WGS) entry which is preliminary data.</text>
</comment>
<feature type="region of interest" description="Disordered" evidence="1">
    <location>
        <begin position="138"/>
        <end position="164"/>
    </location>
</feature>
<dbReference type="RefSeq" id="WP_378039661.1">
    <property type="nucleotide sequence ID" value="NZ_JBHSIV010000099.1"/>
</dbReference>
<evidence type="ECO:0000313" key="4">
    <source>
        <dbReference type="Proteomes" id="UP001595947"/>
    </source>
</evidence>
<keyword evidence="2" id="KW-0472">Membrane</keyword>
<name>A0ABV9YU65_9PSEU</name>
<evidence type="ECO:0000256" key="2">
    <source>
        <dbReference type="SAM" id="Phobius"/>
    </source>
</evidence>
<feature type="non-terminal residue" evidence="3">
    <location>
        <position position="1"/>
    </location>
</feature>
<keyword evidence="4" id="KW-1185">Reference proteome</keyword>
<gene>
    <name evidence="3" type="ORF">ACFPBZ_29485</name>
</gene>
<reference evidence="4" key="1">
    <citation type="journal article" date="2019" name="Int. J. Syst. Evol. Microbiol.">
        <title>The Global Catalogue of Microorganisms (GCM) 10K type strain sequencing project: providing services to taxonomists for standard genome sequencing and annotation.</title>
        <authorList>
            <consortium name="The Broad Institute Genomics Platform"/>
            <consortium name="The Broad Institute Genome Sequencing Center for Infectious Disease"/>
            <person name="Wu L."/>
            <person name="Ma J."/>
        </authorList>
    </citation>
    <scope>NUCLEOTIDE SEQUENCE [LARGE SCALE GENOMIC DNA]</scope>
    <source>
        <strain evidence="4">CGMCC 4.7093</strain>
    </source>
</reference>
<proteinExistence type="predicted"/>
<evidence type="ECO:0000256" key="1">
    <source>
        <dbReference type="SAM" id="MobiDB-lite"/>
    </source>
</evidence>
<keyword evidence="2" id="KW-1133">Transmembrane helix</keyword>
<evidence type="ECO:0000313" key="3">
    <source>
        <dbReference type="EMBL" id="MFC5066368.1"/>
    </source>
</evidence>
<organism evidence="3 4">
    <name type="scientific">Actinomycetospora atypica</name>
    <dbReference type="NCBI Taxonomy" id="1290095"/>
    <lineage>
        <taxon>Bacteria</taxon>
        <taxon>Bacillati</taxon>
        <taxon>Actinomycetota</taxon>
        <taxon>Actinomycetes</taxon>
        <taxon>Pseudonocardiales</taxon>
        <taxon>Pseudonocardiaceae</taxon>
        <taxon>Actinomycetospora</taxon>
    </lineage>
</organism>
<protein>
    <submittedName>
        <fullName evidence="3">Uncharacterized protein</fullName>
    </submittedName>
</protein>
<keyword evidence="2" id="KW-0812">Transmembrane</keyword>
<feature type="transmembrane region" description="Helical" evidence="2">
    <location>
        <begin position="6"/>
        <end position="25"/>
    </location>
</feature>
<accession>A0ABV9YU65</accession>